<dbReference type="RefSeq" id="WP_106758538.1">
    <property type="nucleotide sequence ID" value="NZ_PXWF02000246.1"/>
</dbReference>
<protein>
    <recommendedName>
        <fullName evidence="3">Tetratricopeptide repeat protein</fullName>
    </recommendedName>
</protein>
<dbReference type="InterPro" id="IPR011990">
    <property type="entry name" value="TPR-like_helical_dom_sf"/>
</dbReference>
<proteinExistence type="predicted"/>
<evidence type="ECO:0008006" key="3">
    <source>
        <dbReference type="Google" id="ProtNLM"/>
    </source>
</evidence>
<evidence type="ECO:0000313" key="2">
    <source>
        <dbReference type="Proteomes" id="UP000241421"/>
    </source>
</evidence>
<name>A0A2U2HI85_9BURK</name>
<dbReference type="EMBL" id="PXWF02000246">
    <property type="protein sequence ID" value="PWF46060.1"/>
    <property type="molecule type" value="Genomic_DNA"/>
</dbReference>
<comment type="caution">
    <text evidence="1">The sequence shown here is derived from an EMBL/GenBank/DDBJ whole genome shotgun (WGS) entry which is preliminary data.</text>
</comment>
<organism evidence="1 2">
    <name type="scientific">Massilia glaciei</name>
    <dbReference type="NCBI Taxonomy" id="1524097"/>
    <lineage>
        <taxon>Bacteria</taxon>
        <taxon>Pseudomonadati</taxon>
        <taxon>Pseudomonadota</taxon>
        <taxon>Betaproteobacteria</taxon>
        <taxon>Burkholderiales</taxon>
        <taxon>Oxalobacteraceae</taxon>
        <taxon>Telluria group</taxon>
        <taxon>Massilia</taxon>
    </lineage>
</organism>
<dbReference type="Gene3D" id="1.25.40.10">
    <property type="entry name" value="Tetratricopeptide repeat domain"/>
    <property type="match status" value="1"/>
</dbReference>
<dbReference type="Proteomes" id="UP000241421">
    <property type="component" value="Unassembled WGS sequence"/>
</dbReference>
<accession>A0A2U2HI85</accession>
<evidence type="ECO:0000313" key="1">
    <source>
        <dbReference type="EMBL" id="PWF46060.1"/>
    </source>
</evidence>
<gene>
    <name evidence="1" type="ORF">C7C56_016855</name>
</gene>
<keyword evidence="2" id="KW-1185">Reference proteome</keyword>
<dbReference type="OrthoDB" id="6399948at2"/>
<dbReference type="AlphaFoldDB" id="A0A2U2HI85"/>
<dbReference type="SUPFAM" id="SSF48452">
    <property type="entry name" value="TPR-like"/>
    <property type="match status" value="1"/>
</dbReference>
<sequence>MPLQFDAFDAESGAFLYPDDCYDGLLAEFDGLLDAHETGELNDTRYLAALNRLLSEAPDFVDVHAHIASHWHRHGKPKKALDAALLGLSVSNRHIPEGFSGRIEWGHLDNRPYLRAMHIALLSYMRLRRHKDAVTIIELMLARNPADNQGVRFLLGSEALRAGDSDAARAVFEAEATGYPPYFYELALAHMLRSEWVLAATALRRGFATNPYIAELLGGNASPAPLAVWHGTTLAEPRIACDYIKMYGMYWHNQPDSFAFTRWLFNHPKVLAERADIMECKEVLLWESDTAVRRKFFDRDLLLVESIDDTLSVAIVTKRTDRHGKTMWPWLHD</sequence>
<reference evidence="1 2" key="1">
    <citation type="submission" date="2018-04" db="EMBL/GenBank/DDBJ databases">
        <title>Massilia violaceinigra sp. nov., a novel purple-pigmented bacterium isolated from Tianshan glacier, Xinjiang, China.</title>
        <authorList>
            <person name="Wang H."/>
        </authorList>
    </citation>
    <scope>NUCLEOTIDE SEQUENCE [LARGE SCALE GENOMIC DNA]</scope>
    <source>
        <strain evidence="1 2">B448-2</strain>
    </source>
</reference>